<keyword evidence="1" id="KW-0805">Transcription regulation</keyword>
<dbReference type="PANTHER" id="PTHR33164">
    <property type="entry name" value="TRANSCRIPTIONAL REGULATOR, MARR FAMILY"/>
    <property type="match status" value="1"/>
</dbReference>
<feature type="compositionally biased region" description="Basic and acidic residues" evidence="4">
    <location>
        <begin position="122"/>
        <end position="133"/>
    </location>
</feature>
<dbReference type="EMBL" id="BAAAPW010000002">
    <property type="protein sequence ID" value="GAA2030686.1"/>
    <property type="molecule type" value="Genomic_DNA"/>
</dbReference>
<dbReference type="PROSITE" id="PS50995">
    <property type="entry name" value="HTH_MARR_2"/>
    <property type="match status" value="1"/>
</dbReference>
<gene>
    <name evidence="6" type="ORF">GCM10009819_13060</name>
</gene>
<dbReference type="InterPro" id="IPR036388">
    <property type="entry name" value="WH-like_DNA-bd_sf"/>
</dbReference>
<protein>
    <recommendedName>
        <fullName evidence="5">HTH marR-type domain-containing protein</fullName>
    </recommendedName>
</protein>
<feature type="region of interest" description="Disordered" evidence="4">
    <location>
        <begin position="122"/>
        <end position="143"/>
    </location>
</feature>
<dbReference type="InterPro" id="IPR000835">
    <property type="entry name" value="HTH_MarR-typ"/>
</dbReference>
<comment type="caution">
    <text evidence="6">The sequence shown here is derived from an EMBL/GenBank/DDBJ whole genome shotgun (WGS) entry which is preliminary data.</text>
</comment>
<dbReference type="InterPro" id="IPR036390">
    <property type="entry name" value="WH_DNA-bd_sf"/>
</dbReference>
<dbReference type="SUPFAM" id="SSF46785">
    <property type="entry name" value="Winged helix' DNA-binding domain"/>
    <property type="match status" value="1"/>
</dbReference>
<dbReference type="Gene3D" id="1.10.10.10">
    <property type="entry name" value="Winged helix-like DNA-binding domain superfamily/Winged helix DNA-binding domain"/>
    <property type="match status" value="1"/>
</dbReference>
<name>A0ABP5FQU2_9MICO</name>
<dbReference type="SMART" id="SM00347">
    <property type="entry name" value="HTH_MARR"/>
    <property type="match status" value="1"/>
</dbReference>
<reference evidence="7" key="1">
    <citation type="journal article" date="2019" name="Int. J. Syst. Evol. Microbiol.">
        <title>The Global Catalogue of Microorganisms (GCM) 10K type strain sequencing project: providing services to taxonomists for standard genome sequencing and annotation.</title>
        <authorList>
            <consortium name="The Broad Institute Genomics Platform"/>
            <consortium name="The Broad Institute Genome Sequencing Center for Infectious Disease"/>
            <person name="Wu L."/>
            <person name="Ma J."/>
        </authorList>
    </citation>
    <scope>NUCLEOTIDE SEQUENCE [LARGE SCALE GENOMIC DNA]</scope>
    <source>
        <strain evidence="7">JCM 15672</strain>
    </source>
</reference>
<evidence type="ECO:0000256" key="1">
    <source>
        <dbReference type="ARBA" id="ARBA00023015"/>
    </source>
</evidence>
<feature type="domain" description="HTH marR-type" evidence="5">
    <location>
        <begin position="1"/>
        <end position="124"/>
    </location>
</feature>
<feature type="compositionally biased region" description="Low complexity" evidence="4">
    <location>
        <begin position="134"/>
        <end position="143"/>
    </location>
</feature>
<organism evidence="6 7">
    <name type="scientific">Agromyces tropicus</name>
    <dbReference type="NCBI Taxonomy" id="555371"/>
    <lineage>
        <taxon>Bacteria</taxon>
        <taxon>Bacillati</taxon>
        <taxon>Actinomycetota</taxon>
        <taxon>Actinomycetes</taxon>
        <taxon>Micrococcales</taxon>
        <taxon>Microbacteriaceae</taxon>
        <taxon>Agromyces</taxon>
    </lineage>
</organism>
<dbReference type="PANTHER" id="PTHR33164:SF64">
    <property type="entry name" value="TRANSCRIPTIONAL REGULATOR SLYA"/>
    <property type="match status" value="1"/>
</dbReference>
<dbReference type="InterPro" id="IPR011991">
    <property type="entry name" value="ArsR-like_HTH"/>
</dbReference>
<keyword evidence="2" id="KW-0238">DNA-binding</keyword>
<sequence length="143" mass="15002">MQAETSQFIRAQGAGFPASRFPVLAALEQGAATVGELAEALGVAQPGVTRTVTSLADLGLVEVTTEPGDRRRRAVALTPAGTELVERARRDLWPRIDAAVAEACAGLEGSFLEQVGGLERRLDDRPLDRRAAEARPGAEGSAP</sequence>
<evidence type="ECO:0000256" key="2">
    <source>
        <dbReference type="ARBA" id="ARBA00023125"/>
    </source>
</evidence>
<keyword evidence="7" id="KW-1185">Reference proteome</keyword>
<evidence type="ECO:0000256" key="4">
    <source>
        <dbReference type="SAM" id="MobiDB-lite"/>
    </source>
</evidence>
<evidence type="ECO:0000313" key="7">
    <source>
        <dbReference type="Proteomes" id="UP001501196"/>
    </source>
</evidence>
<dbReference type="PRINTS" id="PR00598">
    <property type="entry name" value="HTHMARR"/>
</dbReference>
<evidence type="ECO:0000259" key="5">
    <source>
        <dbReference type="PROSITE" id="PS50995"/>
    </source>
</evidence>
<evidence type="ECO:0000256" key="3">
    <source>
        <dbReference type="ARBA" id="ARBA00023163"/>
    </source>
</evidence>
<evidence type="ECO:0000313" key="6">
    <source>
        <dbReference type="EMBL" id="GAA2030686.1"/>
    </source>
</evidence>
<keyword evidence="3" id="KW-0804">Transcription</keyword>
<dbReference type="Pfam" id="PF12802">
    <property type="entry name" value="MarR_2"/>
    <property type="match status" value="1"/>
</dbReference>
<dbReference type="CDD" id="cd00090">
    <property type="entry name" value="HTH_ARSR"/>
    <property type="match status" value="1"/>
</dbReference>
<dbReference type="InterPro" id="IPR039422">
    <property type="entry name" value="MarR/SlyA-like"/>
</dbReference>
<dbReference type="Proteomes" id="UP001501196">
    <property type="component" value="Unassembled WGS sequence"/>
</dbReference>
<accession>A0ABP5FQU2</accession>
<proteinExistence type="predicted"/>